<accession>A0A364MR82</accession>
<gene>
    <name evidence="2" type="ORF">DDE83_009182</name>
</gene>
<sequence length="328" mass="36604">MGGEPVAVKEDYLDYSWDDPHLKPSHARCDGSVLGSAAISAPLPPPPPFTSELQPLHIPHSFPPQRPPPPPPAPPHSESEFIPDKKVETPNEFIPKQYADESIHCIKSQLIRIVPWRRNVLVTRHQATATEYKEYEWLLRFGSTEIWYEKPTRAFLRMENVDSNHCTPELLSVVQAMPVRLETPTVWASAPMTTALDNNVCNCAAGRSKKHGCTGICGECTDEQGEALEDTSLAYYLILSTCQAREPFLHGPHSNGHKIYSMIRCGSRDAAVAEAFYASGVNGWNVAFSCVMRLGEDFEQRSGKAKVVKDLAQLAQDDEDEENVRVFY</sequence>
<organism evidence="2 3">
    <name type="scientific">Stemphylium lycopersici</name>
    <name type="common">Tomato gray leaf spot disease fungus</name>
    <name type="synonym">Thyrospora lycopersici</name>
    <dbReference type="NCBI Taxonomy" id="183478"/>
    <lineage>
        <taxon>Eukaryota</taxon>
        <taxon>Fungi</taxon>
        <taxon>Dikarya</taxon>
        <taxon>Ascomycota</taxon>
        <taxon>Pezizomycotina</taxon>
        <taxon>Dothideomycetes</taxon>
        <taxon>Pleosporomycetidae</taxon>
        <taxon>Pleosporales</taxon>
        <taxon>Pleosporineae</taxon>
        <taxon>Pleosporaceae</taxon>
        <taxon>Stemphylium</taxon>
    </lineage>
</organism>
<evidence type="ECO:0000313" key="2">
    <source>
        <dbReference type="EMBL" id="RAQ99707.1"/>
    </source>
</evidence>
<evidence type="ECO:0000256" key="1">
    <source>
        <dbReference type="SAM" id="MobiDB-lite"/>
    </source>
</evidence>
<dbReference type="OrthoDB" id="3946340at2759"/>
<comment type="caution">
    <text evidence="2">The sequence shown here is derived from an EMBL/GenBank/DDBJ whole genome shotgun (WGS) entry which is preliminary data.</text>
</comment>
<keyword evidence="3" id="KW-1185">Reference proteome</keyword>
<proteinExistence type="predicted"/>
<name>A0A364MR82_STELY</name>
<dbReference type="AlphaFoldDB" id="A0A364MR82"/>
<feature type="region of interest" description="Disordered" evidence="1">
    <location>
        <begin position="36"/>
        <end position="82"/>
    </location>
</feature>
<dbReference type="Proteomes" id="UP000249619">
    <property type="component" value="Unassembled WGS sequence"/>
</dbReference>
<dbReference type="EMBL" id="QGDH01000490">
    <property type="protein sequence ID" value="RAQ99707.1"/>
    <property type="molecule type" value="Genomic_DNA"/>
</dbReference>
<evidence type="ECO:0000313" key="3">
    <source>
        <dbReference type="Proteomes" id="UP000249619"/>
    </source>
</evidence>
<feature type="compositionally biased region" description="Pro residues" evidence="1">
    <location>
        <begin position="61"/>
        <end position="75"/>
    </location>
</feature>
<reference evidence="3" key="1">
    <citation type="submission" date="2018-05" db="EMBL/GenBank/DDBJ databases">
        <title>Draft genome sequence of Stemphylium lycopersici strain CIDEFI 213.</title>
        <authorList>
            <person name="Medina R."/>
            <person name="Franco M.E.E."/>
            <person name="Lucentini C.G."/>
            <person name="Saparrat M.C.N."/>
            <person name="Balatti P.A."/>
        </authorList>
    </citation>
    <scope>NUCLEOTIDE SEQUENCE [LARGE SCALE GENOMIC DNA]</scope>
    <source>
        <strain evidence="3">CIDEFI 213</strain>
    </source>
</reference>
<protein>
    <submittedName>
        <fullName evidence="2">Uncharacterized protein</fullName>
    </submittedName>
</protein>
<feature type="compositionally biased region" description="Low complexity" evidence="1">
    <location>
        <begin position="50"/>
        <end position="60"/>
    </location>
</feature>